<reference evidence="3" key="1">
    <citation type="journal article" date="2019" name="Int. J. Syst. Evol. Microbiol.">
        <title>The Global Catalogue of Microorganisms (GCM) 10K type strain sequencing project: providing services to taxonomists for standard genome sequencing and annotation.</title>
        <authorList>
            <consortium name="The Broad Institute Genomics Platform"/>
            <consortium name="The Broad Institute Genome Sequencing Center for Infectious Disease"/>
            <person name="Wu L."/>
            <person name="Ma J."/>
        </authorList>
    </citation>
    <scope>NUCLEOTIDE SEQUENCE [LARGE SCALE GENOMIC DNA]</scope>
    <source>
        <strain evidence="3">CGMCC 1.15180</strain>
    </source>
</reference>
<dbReference type="RefSeq" id="WP_376886398.1">
    <property type="nucleotide sequence ID" value="NZ_JBHUHR010000031.1"/>
</dbReference>
<name>A0ABW4VPI9_9BACT</name>
<sequence>MREYNNILYLCKKNSVEKRINIAELFPKHLFWDMDTNKLSVKKDKALIIPRALFATTKNSFEEDIQKLENLYSHEVIVSILRNTKELISNEVCTLVSDRYNTKPFFRYTL</sequence>
<feature type="domain" description="DUF6922" evidence="1">
    <location>
        <begin position="26"/>
        <end position="81"/>
    </location>
</feature>
<organism evidence="2 3">
    <name type="scientific">Belliella marina</name>
    <dbReference type="NCBI Taxonomy" id="1644146"/>
    <lineage>
        <taxon>Bacteria</taxon>
        <taxon>Pseudomonadati</taxon>
        <taxon>Bacteroidota</taxon>
        <taxon>Cytophagia</taxon>
        <taxon>Cytophagales</taxon>
        <taxon>Cyclobacteriaceae</taxon>
        <taxon>Belliella</taxon>
    </lineage>
</organism>
<dbReference type="InterPro" id="IPR053830">
    <property type="entry name" value="DUF6922"/>
</dbReference>
<evidence type="ECO:0000313" key="3">
    <source>
        <dbReference type="Proteomes" id="UP001597361"/>
    </source>
</evidence>
<dbReference type="Proteomes" id="UP001597361">
    <property type="component" value="Unassembled WGS sequence"/>
</dbReference>
<comment type="caution">
    <text evidence="2">The sequence shown here is derived from an EMBL/GenBank/DDBJ whole genome shotgun (WGS) entry which is preliminary data.</text>
</comment>
<evidence type="ECO:0000313" key="2">
    <source>
        <dbReference type="EMBL" id="MFD2035435.1"/>
    </source>
</evidence>
<dbReference type="Pfam" id="PF21956">
    <property type="entry name" value="DUF6922"/>
    <property type="match status" value="1"/>
</dbReference>
<gene>
    <name evidence="2" type="ORF">ACFSKL_11570</name>
</gene>
<evidence type="ECO:0000259" key="1">
    <source>
        <dbReference type="Pfam" id="PF21956"/>
    </source>
</evidence>
<proteinExistence type="predicted"/>
<dbReference type="EMBL" id="JBHUHR010000031">
    <property type="protein sequence ID" value="MFD2035435.1"/>
    <property type="molecule type" value="Genomic_DNA"/>
</dbReference>
<protein>
    <submittedName>
        <fullName evidence="2">DUF6922 domain-containing protein</fullName>
    </submittedName>
</protein>
<accession>A0ABW4VPI9</accession>
<keyword evidence="3" id="KW-1185">Reference proteome</keyword>